<evidence type="ECO:0000259" key="8">
    <source>
        <dbReference type="Pfam" id="PF06808"/>
    </source>
</evidence>
<keyword evidence="2" id="KW-1003">Cell membrane</keyword>
<feature type="transmembrane region" description="Helical" evidence="7">
    <location>
        <begin position="310"/>
        <end position="327"/>
    </location>
</feature>
<comment type="caution">
    <text evidence="9">The sequence shown here is derived from an EMBL/GenBank/DDBJ whole genome shotgun (WGS) entry which is preliminary data.</text>
</comment>
<feature type="transmembrane region" description="Helical" evidence="7">
    <location>
        <begin position="389"/>
        <end position="410"/>
    </location>
</feature>
<keyword evidence="10" id="KW-1185">Reference proteome</keyword>
<dbReference type="InterPro" id="IPR010656">
    <property type="entry name" value="DctM"/>
</dbReference>
<keyword evidence="7" id="KW-0813">Transport</keyword>
<feature type="transmembrane region" description="Helical" evidence="7">
    <location>
        <begin position="94"/>
        <end position="123"/>
    </location>
</feature>
<feature type="transmembrane region" description="Helical" evidence="7">
    <location>
        <begin position="170"/>
        <end position="191"/>
    </location>
</feature>
<dbReference type="Proteomes" id="UP001148313">
    <property type="component" value="Unassembled WGS sequence"/>
</dbReference>
<evidence type="ECO:0000313" key="9">
    <source>
        <dbReference type="EMBL" id="MDA4845149.1"/>
    </source>
</evidence>
<dbReference type="InterPro" id="IPR004681">
    <property type="entry name" value="TRAP_DctM"/>
</dbReference>
<evidence type="ECO:0000256" key="7">
    <source>
        <dbReference type="RuleBase" id="RU369079"/>
    </source>
</evidence>
<dbReference type="EMBL" id="JAPJZH010000003">
    <property type="protein sequence ID" value="MDA4845149.1"/>
    <property type="molecule type" value="Genomic_DNA"/>
</dbReference>
<comment type="subunit">
    <text evidence="7">The complex comprises the extracytoplasmic solute receptor protein and the two transmembrane proteins.</text>
</comment>
<evidence type="ECO:0000256" key="5">
    <source>
        <dbReference type="ARBA" id="ARBA00022989"/>
    </source>
</evidence>
<evidence type="ECO:0000256" key="6">
    <source>
        <dbReference type="ARBA" id="ARBA00023136"/>
    </source>
</evidence>
<keyword evidence="4 7" id="KW-0812">Transmembrane</keyword>
<name>A0ABT4VKB2_9HYPH</name>
<comment type="similarity">
    <text evidence="7">Belongs to the TRAP transporter large permease family.</text>
</comment>
<sequence>MEATLLLGTVLLMLVLRQNVVLILLVVTAYIQVVWSGGTVLYVLEDLWSSMDNHVLLAIPMYIIAGKLMARGSIARDLIAMVRAATDWMPGGLGMATVLSCALFAAVSGSSAATLLAVGVVMYPALKESGYSEKFSIGAVTSAGTLGILIPPSIPLIIYGIVTETSVADLFLAGIIPGLLLTAILAAYSMVTNLGNERGVFSLVRLLTAIRKGIFALMTPVILLGGIYSGYFSPTEAAAVAVGYAILVELLVYRELSAKDFFDEAVSTAVMLGTLFPIVAVALSLKSVLAIEGVPGDFADWIQATFDNKWTFLLALNVALLLIGCLIDVISAVLLLGPVMLAAATHFGVSPIQLGIIMIINLEIGLLTPPIGLNLLVASGAFKKRFAEVSLSVIPFIVLMIAMLLMVTFIPELTQFLLD</sequence>
<dbReference type="RefSeq" id="WP_271088717.1">
    <property type="nucleotide sequence ID" value="NZ_JAPJZH010000003.1"/>
</dbReference>
<comment type="subcellular location">
    <subcellularLocation>
        <location evidence="1 7">Cell inner membrane</location>
        <topology evidence="1 7">Multi-pass membrane protein</topology>
    </subcellularLocation>
</comment>
<dbReference type="Pfam" id="PF06808">
    <property type="entry name" value="DctM"/>
    <property type="match status" value="1"/>
</dbReference>
<feature type="transmembrane region" description="Helical" evidence="7">
    <location>
        <begin position="237"/>
        <end position="253"/>
    </location>
</feature>
<feature type="transmembrane region" description="Helical" evidence="7">
    <location>
        <begin position="20"/>
        <end position="43"/>
    </location>
</feature>
<feature type="transmembrane region" description="Helical" evidence="7">
    <location>
        <begin position="212"/>
        <end position="231"/>
    </location>
</feature>
<keyword evidence="5 7" id="KW-1133">Transmembrane helix</keyword>
<reference evidence="9" key="1">
    <citation type="submission" date="2022-11" db="EMBL/GenBank/DDBJ databases">
        <title>Hoeflea poritis sp. nov., isolated from scleractinian coral Porites lutea.</title>
        <authorList>
            <person name="Zhang G."/>
            <person name="Wei Q."/>
            <person name="Cai L."/>
        </authorList>
    </citation>
    <scope>NUCLEOTIDE SEQUENCE</scope>
    <source>
        <strain evidence="9">E7-10</strain>
    </source>
</reference>
<feature type="transmembrane region" description="Helical" evidence="7">
    <location>
        <begin position="265"/>
        <end position="290"/>
    </location>
</feature>
<keyword evidence="6 7" id="KW-0472">Membrane</keyword>
<feature type="transmembrane region" description="Helical" evidence="7">
    <location>
        <begin position="355"/>
        <end position="377"/>
    </location>
</feature>
<dbReference type="PANTHER" id="PTHR33362:SF5">
    <property type="entry name" value="C4-DICARBOXYLATE TRAP TRANSPORTER LARGE PERMEASE PROTEIN DCTM"/>
    <property type="match status" value="1"/>
</dbReference>
<dbReference type="PANTHER" id="PTHR33362">
    <property type="entry name" value="SIALIC ACID TRAP TRANSPORTER PERMEASE PROTEIN SIAT-RELATED"/>
    <property type="match status" value="1"/>
</dbReference>
<dbReference type="NCBIfam" id="TIGR00786">
    <property type="entry name" value="dctM"/>
    <property type="match status" value="1"/>
</dbReference>
<evidence type="ECO:0000256" key="3">
    <source>
        <dbReference type="ARBA" id="ARBA00022519"/>
    </source>
</evidence>
<gene>
    <name evidence="9" type="ORF">OOZ53_07285</name>
</gene>
<evidence type="ECO:0000256" key="4">
    <source>
        <dbReference type="ARBA" id="ARBA00022692"/>
    </source>
</evidence>
<dbReference type="PIRSF" id="PIRSF006066">
    <property type="entry name" value="HI0050"/>
    <property type="match status" value="1"/>
</dbReference>
<proteinExistence type="inferred from homology"/>
<evidence type="ECO:0000256" key="1">
    <source>
        <dbReference type="ARBA" id="ARBA00004429"/>
    </source>
</evidence>
<feature type="transmembrane region" description="Helical" evidence="7">
    <location>
        <begin position="55"/>
        <end position="74"/>
    </location>
</feature>
<keyword evidence="3 7" id="KW-0997">Cell inner membrane</keyword>
<organism evidence="9 10">
    <name type="scientific">Hoeflea poritis</name>
    <dbReference type="NCBI Taxonomy" id="2993659"/>
    <lineage>
        <taxon>Bacteria</taxon>
        <taxon>Pseudomonadati</taxon>
        <taxon>Pseudomonadota</taxon>
        <taxon>Alphaproteobacteria</taxon>
        <taxon>Hyphomicrobiales</taxon>
        <taxon>Rhizobiaceae</taxon>
        <taxon>Hoeflea</taxon>
    </lineage>
</organism>
<feature type="transmembrane region" description="Helical" evidence="7">
    <location>
        <begin position="135"/>
        <end position="158"/>
    </location>
</feature>
<feature type="domain" description="TRAP C4-dicarboxylate transport system permease DctM subunit" evidence="8">
    <location>
        <begin position="8"/>
        <end position="413"/>
    </location>
</feature>
<accession>A0ABT4VKB2</accession>
<evidence type="ECO:0000313" key="10">
    <source>
        <dbReference type="Proteomes" id="UP001148313"/>
    </source>
</evidence>
<evidence type="ECO:0000256" key="2">
    <source>
        <dbReference type="ARBA" id="ARBA00022475"/>
    </source>
</evidence>
<comment type="function">
    <text evidence="7">Part of the tripartite ATP-independent periplasmic (TRAP) transport system.</text>
</comment>
<protein>
    <recommendedName>
        <fullName evidence="7">TRAP transporter large permease protein</fullName>
    </recommendedName>
</protein>